<dbReference type="Gene3D" id="1.25.40.10">
    <property type="entry name" value="Tetratricopeptide repeat domain"/>
    <property type="match status" value="1"/>
</dbReference>
<dbReference type="SUPFAM" id="SSF48452">
    <property type="entry name" value="TPR-like"/>
    <property type="match status" value="1"/>
</dbReference>
<keyword evidence="10" id="KW-1185">Reference proteome</keyword>
<evidence type="ECO:0000256" key="6">
    <source>
        <dbReference type="HAMAP-Rule" id="MF_00922"/>
    </source>
</evidence>
<feature type="signal peptide" evidence="7">
    <location>
        <begin position="1"/>
        <end position="25"/>
    </location>
</feature>
<dbReference type="PANTHER" id="PTHR37423:SF1">
    <property type="entry name" value="OUTER MEMBRANE PROTEIN ASSEMBLY FACTOR BAMD"/>
    <property type="match status" value="1"/>
</dbReference>
<keyword evidence="3 6" id="KW-0564">Palmitate</keyword>
<organism evidence="9 10">
    <name type="scientific">Cohaesibacter marisflavi</name>
    <dbReference type="NCBI Taxonomy" id="655353"/>
    <lineage>
        <taxon>Bacteria</taxon>
        <taxon>Pseudomonadati</taxon>
        <taxon>Pseudomonadota</taxon>
        <taxon>Alphaproteobacteria</taxon>
        <taxon>Hyphomicrobiales</taxon>
        <taxon>Cohaesibacteraceae</taxon>
    </lineage>
</organism>
<keyword evidence="5 6" id="KW-0449">Lipoprotein</keyword>
<dbReference type="OrthoDB" id="9804044at2"/>
<accession>A0A1I5IXN4</accession>
<dbReference type="STRING" id="655353.SAMN04488056_11056"/>
<reference evidence="9 10" key="1">
    <citation type="submission" date="2016-10" db="EMBL/GenBank/DDBJ databases">
        <authorList>
            <person name="de Groot N.N."/>
        </authorList>
    </citation>
    <scope>NUCLEOTIDE SEQUENCE [LARGE SCALE GENOMIC DNA]</scope>
    <source>
        <strain evidence="9 10">CGMCC 1.9157</strain>
    </source>
</reference>
<dbReference type="NCBIfam" id="TIGR03302">
    <property type="entry name" value="OM_YfiO"/>
    <property type="match status" value="1"/>
</dbReference>
<evidence type="ECO:0000256" key="5">
    <source>
        <dbReference type="ARBA" id="ARBA00023288"/>
    </source>
</evidence>
<evidence type="ECO:0000259" key="8">
    <source>
        <dbReference type="Pfam" id="PF13525"/>
    </source>
</evidence>
<dbReference type="Pfam" id="PF13525">
    <property type="entry name" value="YfiO"/>
    <property type="match status" value="1"/>
</dbReference>
<dbReference type="AlphaFoldDB" id="A0A1I5IXN4"/>
<dbReference type="InterPro" id="IPR011990">
    <property type="entry name" value="TPR-like_helical_dom_sf"/>
</dbReference>
<evidence type="ECO:0000256" key="7">
    <source>
        <dbReference type="SAM" id="SignalP"/>
    </source>
</evidence>
<evidence type="ECO:0000256" key="3">
    <source>
        <dbReference type="ARBA" id="ARBA00023139"/>
    </source>
</evidence>
<proteinExistence type="inferred from homology"/>
<dbReference type="PROSITE" id="PS51257">
    <property type="entry name" value="PROKAR_LIPOPROTEIN"/>
    <property type="match status" value="1"/>
</dbReference>
<comment type="subunit">
    <text evidence="6">Part of the Bam complex.</text>
</comment>
<evidence type="ECO:0000313" key="9">
    <source>
        <dbReference type="EMBL" id="SFO65334.1"/>
    </source>
</evidence>
<keyword evidence="4 6" id="KW-0998">Cell outer membrane</keyword>
<dbReference type="GO" id="GO:0051205">
    <property type="term" value="P:protein insertion into membrane"/>
    <property type="evidence" value="ECO:0007669"/>
    <property type="project" value="UniProtKB-UniRule"/>
</dbReference>
<name>A0A1I5IXN4_9HYPH</name>
<dbReference type="HAMAP" id="MF_00922">
    <property type="entry name" value="OM_assembly_BamD"/>
    <property type="match status" value="1"/>
</dbReference>
<evidence type="ECO:0000256" key="1">
    <source>
        <dbReference type="ARBA" id="ARBA00022729"/>
    </source>
</evidence>
<dbReference type="GO" id="GO:0043165">
    <property type="term" value="P:Gram-negative-bacterium-type cell outer membrane assembly"/>
    <property type="evidence" value="ECO:0007669"/>
    <property type="project" value="UniProtKB-UniRule"/>
</dbReference>
<dbReference type="CDD" id="cd15830">
    <property type="entry name" value="BamD"/>
    <property type="match status" value="1"/>
</dbReference>
<feature type="chain" id="PRO_5011800405" description="Outer membrane protein assembly factor BamD" evidence="7">
    <location>
        <begin position="26"/>
        <end position="272"/>
    </location>
</feature>
<keyword evidence="1 6" id="KW-0732">Signal</keyword>
<evidence type="ECO:0000256" key="4">
    <source>
        <dbReference type="ARBA" id="ARBA00023237"/>
    </source>
</evidence>
<dbReference type="Proteomes" id="UP000199236">
    <property type="component" value="Unassembled WGS sequence"/>
</dbReference>
<feature type="domain" description="Outer membrane lipoprotein BamD-like" evidence="8">
    <location>
        <begin position="37"/>
        <end position="231"/>
    </location>
</feature>
<comment type="similarity">
    <text evidence="6">Belongs to the BamD family.</text>
</comment>
<dbReference type="PANTHER" id="PTHR37423">
    <property type="entry name" value="SOLUBLE LYTIC MUREIN TRANSGLYCOSYLASE-RELATED"/>
    <property type="match status" value="1"/>
</dbReference>
<dbReference type="InterPro" id="IPR017689">
    <property type="entry name" value="BamD"/>
</dbReference>
<keyword evidence="2 6" id="KW-0472">Membrane</keyword>
<dbReference type="GO" id="GO:1990063">
    <property type="term" value="C:Bam protein complex"/>
    <property type="evidence" value="ECO:0007669"/>
    <property type="project" value="TreeGrafter"/>
</dbReference>
<dbReference type="RefSeq" id="WP_090074233.1">
    <property type="nucleotide sequence ID" value="NZ_FOVR01000010.1"/>
</dbReference>
<dbReference type="InterPro" id="IPR039565">
    <property type="entry name" value="BamD-like"/>
</dbReference>
<dbReference type="EMBL" id="FOVR01000010">
    <property type="protein sequence ID" value="SFO65334.1"/>
    <property type="molecule type" value="Genomic_DNA"/>
</dbReference>
<evidence type="ECO:0000313" key="10">
    <source>
        <dbReference type="Proteomes" id="UP000199236"/>
    </source>
</evidence>
<protein>
    <recommendedName>
        <fullName evidence="6">Outer membrane protein assembly factor BamD</fullName>
    </recommendedName>
</protein>
<comment type="function">
    <text evidence="6">Part of the outer membrane protein assembly complex, which is involved in assembly and insertion of beta-barrel proteins into the outer membrane.</text>
</comment>
<sequence>MDFLFAKRIWFGLALIALSGLGACASKDPSDLAFEEVPAEKLYAEGLLAMENGDRKEAKKKFDELDRQHPYSNYARRSMILNAYSQYKSGQYTECISSAKRFITLFPGDEDVPYAYYLIGQSYFNQIPDVTRDQDTTKKALQAMNELIQNYPDSEYTSDARRKVRVTMDQLAGKEMQVGRYYLERKEYIAAINRFKVVVTDYQTTRQVEEALMRLAEAYLALGITHEAQTAVAVLGHNYPDSKWYKMSYNMLNKDGYEPEINKGSWMAKILG</sequence>
<evidence type="ECO:0000256" key="2">
    <source>
        <dbReference type="ARBA" id="ARBA00023136"/>
    </source>
</evidence>
<gene>
    <name evidence="6" type="primary">bamD</name>
    <name evidence="9" type="ORF">SAMN04488056_11056</name>
</gene>
<comment type="subcellular location">
    <subcellularLocation>
        <location evidence="6">Cell outer membrane</location>
        <topology evidence="6">Lipid-anchor</topology>
    </subcellularLocation>
</comment>